<evidence type="ECO:0000256" key="1">
    <source>
        <dbReference type="SAM" id="Phobius"/>
    </source>
</evidence>
<feature type="transmembrane region" description="Helical" evidence="1">
    <location>
        <begin position="77"/>
        <end position="103"/>
    </location>
</feature>
<evidence type="ECO:0000313" key="3">
    <source>
        <dbReference type="EMBL" id="SHH50418.1"/>
    </source>
</evidence>
<dbReference type="EMBL" id="FQXG01000003">
    <property type="protein sequence ID" value="SHH50418.1"/>
    <property type="molecule type" value="Genomic_DNA"/>
</dbReference>
<feature type="signal peptide" evidence="2">
    <location>
        <begin position="1"/>
        <end position="23"/>
    </location>
</feature>
<proteinExistence type="predicted"/>
<accession>A0A1M5TIA8</accession>
<dbReference type="STRING" id="299255.SAMN02745129_2155"/>
<evidence type="ECO:0000256" key="2">
    <source>
        <dbReference type="SAM" id="SignalP"/>
    </source>
</evidence>
<dbReference type="AlphaFoldDB" id="A0A1M5TIA8"/>
<keyword evidence="2" id="KW-0732">Signal</keyword>
<dbReference type="OrthoDB" id="1550345at1236"/>
<gene>
    <name evidence="3" type="ORF">SAMN02745129_2155</name>
</gene>
<reference evidence="3 4" key="1">
    <citation type="submission" date="2016-11" db="EMBL/GenBank/DDBJ databases">
        <authorList>
            <person name="Jaros S."/>
            <person name="Januszkiewicz K."/>
            <person name="Wedrychowicz H."/>
        </authorList>
    </citation>
    <scope>NUCLEOTIDE SEQUENCE [LARGE SCALE GENOMIC DNA]</scope>
    <source>
        <strain evidence="3 4">DSM 16917</strain>
    </source>
</reference>
<feature type="chain" id="PRO_5009913952" description="TrbC/VIRB2 family protein" evidence="2">
    <location>
        <begin position="24"/>
        <end position="113"/>
    </location>
</feature>
<protein>
    <recommendedName>
        <fullName evidence="5">TrbC/VIRB2 family protein</fullName>
    </recommendedName>
</protein>
<dbReference type="RefSeq" id="WP_067665624.1">
    <property type="nucleotide sequence ID" value="NZ_FQXG01000003.1"/>
</dbReference>
<organism evidence="3 4">
    <name type="scientific">Ferrimonas marina</name>
    <dbReference type="NCBI Taxonomy" id="299255"/>
    <lineage>
        <taxon>Bacteria</taxon>
        <taxon>Pseudomonadati</taxon>
        <taxon>Pseudomonadota</taxon>
        <taxon>Gammaproteobacteria</taxon>
        <taxon>Alteromonadales</taxon>
        <taxon>Ferrimonadaceae</taxon>
        <taxon>Ferrimonas</taxon>
    </lineage>
</organism>
<feature type="transmembrane region" description="Helical" evidence="1">
    <location>
        <begin position="47"/>
        <end position="65"/>
    </location>
</feature>
<keyword evidence="1" id="KW-0812">Transmembrane</keyword>
<keyword evidence="1" id="KW-1133">Transmembrane helix</keyword>
<evidence type="ECO:0008006" key="5">
    <source>
        <dbReference type="Google" id="ProtNLM"/>
    </source>
</evidence>
<keyword evidence="4" id="KW-1185">Reference proteome</keyword>
<dbReference type="Proteomes" id="UP000184268">
    <property type="component" value="Unassembled WGS sequence"/>
</dbReference>
<evidence type="ECO:0000313" key="4">
    <source>
        <dbReference type="Proteomes" id="UP000184268"/>
    </source>
</evidence>
<sequence>MKNKFNLFCTWLFVAMVMPAANAAGLESIAENGKKAADEFQNLAVSVVYLAGIVVFGLGCFYLYKDQKEEGRGHGKTGFVALLVGAALLAMPSLVDIFAGTVVGGDANFDFSN</sequence>
<name>A0A1M5TIA8_9GAMM</name>
<keyword evidence="1" id="KW-0472">Membrane</keyword>